<keyword evidence="8" id="KW-1185">Reference proteome</keyword>
<gene>
    <name evidence="7" type="ORF">A9Z42_0085100</name>
</gene>
<dbReference type="GO" id="GO:0005737">
    <property type="term" value="C:cytoplasm"/>
    <property type="evidence" value="ECO:0007669"/>
    <property type="project" value="TreeGrafter"/>
</dbReference>
<dbReference type="InterPro" id="IPR012394">
    <property type="entry name" value="Aldehyde_DH_NAD(P)"/>
</dbReference>
<dbReference type="GO" id="GO:0016117">
    <property type="term" value="P:carotenoid biosynthetic process"/>
    <property type="evidence" value="ECO:0007669"/>
    <property type="project" value="UniProtKB-KW"/>
</dbReference>
<dbReference type="PIRSF" id="PIRSF036492">
    <property type="entry name" value="ALDH"/>
    <property type="match status" value="1"/>
</dbReference>
<evidence type="ECO:0000313" key="8">
    <source>
        <dbReference type="Proteomes" id="UP000219286"/>
    </source>
</evidence>
<dbReference type="Gene3D" id="3.40.605.10">
    <property type="entry name" value="Aldehyde Dehydrogenase, Chain A, domain 1"/>
    <property type="match status" value="1"/>
</dbReference>
<keyword evidence="2" id="KW-0125">Carotenoid biosynthesis</keyword>
<dbReference type="InterPro" id="IPR015590">
    <property type="entry name" value="Aldehyde_DH_dom"/>
</dbReference>
<reference evidence="7 8" key="1">
    <citation type="journal article" date="2015" name="Genome Announc.">
        <title>Genome sequence and annotation of Trichoderma parareesei, the ancestor of the cellulase producer Trichoderma reesei.</title>
        <authorList>
            <person name="Yang D."/>
            <person name="Pomraning K."/>
            <person name="Kopchinskiy A."/>
            <person name="Karimi Aghcheh R."/>
            <person name="Atanasova L."/>
            <person name="Chenthamara K."/>
            <person name="Baker S.E."/>
            <person name="Zhang R."/>
            <person name="Shen Q."/>
            <person name="Freitag M."/>
            <person name="Kubicek C.P."/>
            <person name="Druzhinina I.S."/>
        </authorList>
    </citation>
    <scope>NUCLEOTIDE SEQUENCE [LARGE SCALE GENOMIC DNA]</scope>
    <source>
        <strain evidence="7 8">CBS 125925</strain>
    </source>
</reference>
<organism evidence="7 8">
    <name type="scientific">Trichoderma parareesei</name>
    <name type="common">Filamentous fungus</name>
    <dbReference type="NCBI Taxonomy" id="858221"/>
    <lineage>
        <taxon>Eukaryota</taxon>
        <taxon>Fungi</taxon>
        <taxon>Dikarya</taxon>
        <taxon>Ascomycota</taxon>
        <taxon>Pezizomycotina</taxon>
        <taxon>Sordariomycetes</taxon>
        <taxon>Hypocreomycetidae</taxon>
        <taxon>Hypocreales</taxon>
        <taxon>Hypocreaceae</taxon>
        <taxon>Trichoderma</taxon>
    </lineage>
</organism>
<comment type="caution">
    <text evidence="7">The sequence shown here is derived from an EMBL/GenBank/DDBJ whole genome shotgun (WGS) entry which is preliminary data.</text>
</comment>
<protein>
    <recommendedName>
        <fullName evidence="4">Aldehyde dehydrogenase</fullName>
    </recommendedName>
</protein>
<name>A0A2H2ZLQ1_TRIPA</name>
<evidence type="ECO:0000313" key="7">
    <source>
        <dbReference type="EMBL" id="OTA07639.1"/>
    </source>
</evidence>
<sequence>MALTTTATMTTTASGSIPPLEFSSLDDITAKHSTLRATFRSGRTKDVEYRKQQIRRLYWAIVDNAELMELALHKDMRKSRFEANISEIDWCKQECLDAVAGLDDWVKDEPVRDLPLQFLPMRPRIRNEPLGTILNIGAYNFPFQLNITPLVGAIAAGNTFLLKPSELSPHSAMVLKKIMDEALDPESYACVNGGIDETKHILEHKFDKIVFTGGRRTGTIIAQKAAETLTPVLLELGGQNPAFVTRKGDVKLAARRLLWQKCLNAGQVCLSHNYVLVERCVLNKFVDEVKKQYAIFMPQGAKASPDFSRIVNQHHFNRLKKMLDSSKGTIVMGGSMDESDLFIEPTVVLVNDIHDSMIVEETFGPIWSVLPFDTLDEAINIAHEVDPTPLALFTFGSDAENEKVLNSVTSGGATMNDGFFHSMLNQTPIGGVGTSGMGSYHGYYSFKAFSHQRPIAKVPAWTDKLLRVRYMPYSASEYKRHRRINAIKPNFDRDGRVVKGLRYWVSVLLSLGSKSAAGLVFRWGVLVALAVTLGLKRKSLGM</sequence>
<dbReference type="InterPro" id="IPR016163">
    <property type="entry name" value="Ald_DH_C"/>
</dbReference>
<evidence type="ECO:0000256" key="4">
    <source>
        <dbReference type="PIRNR" id="PIRNR036492"/>
    </source>
</evidence>
<feature type="domain" description="Aldehyde dehydrogenase" evidence="6">
    <location>
        <begin position="33"/>
        <end position="452"/>
    </location>
</feature>
<dbReference type="InterPro" id="IPR016161">
    <property type="entry name" value="Ald_DH/histidinol_DH"/>
</dbReference>
<dbReference type="Pfam" id="PF00171">
    <property type="entry name" value="Aldedh"/>
    <property type="match status" value="1"/>
</dbReference>
<proteinExistence type="inferred from homology"/>
<accession>A0A2H2ZLQ1</accession>
<dbReference type="GO" id="GO:0006081">
    <property type="term" value="P:aldehyde metabolic process"/>
    <property type="evidence" value="ECO:0007669"/>
    <property type="project" value="InterPro"/>
</dbReference>
<dbReference type="CDD" id="cd07135">
    <property type="entry name" value="ALDH_F14-YMR110C"/>
    <property type="match status" value="1"/>
</dbReference>
<dbReference type="GO" id="GO:0004029">
    <property type="term" value="F:aldehyde dehydrogenase (NAD+) activity"/>
    <property type="evidence" value="ECO:0007669"/>
    <property type="project" value="TreeGrafter"/>
</dbReference>
<evidence type="ECO:0000259" key="6">
    <source>
        <dbReference type="Pfam" id="PF00171"/>
    </source>
</evidence>
<keyword evidence="3 4" id="KW-0560">Oxidoreductase</keyword>
<dbReference type="SUPFAM" id="SSF53720">
    <property type="entry name" value="ALDH-like"/>
    <property type="match status" value="1"/>
</dbReference>
<feature type="active site" evidence="5">
    <location>
        <position position="235"/>
    </location>
</feature>
<comment type="similarity">
    <text evidence="1 4">Belongs to the aldehyde dehydrogenase family.</text>
</comment>
<dbReference type="OrthoDB" id="440325at2759"/>
<feature type="active site" evidence="5">
    <location>
        <position position="269"/>
    </location>
</feature>
<dbReference type="AlphaFoldDB" id="A0A2H2ZLQ1"/>
<dbReference type="Gene3D" id="3.40.309.10">
    <property type="entry name" value="Aldehyde Dehydrogenase, Chain A, domain 2"/>
    <property type="match status" value="1"/>
</dbReference>
<dbReference type="InterPro" id="IPR016162">
    <property type="entry name" value="Ald_DH_N"/>
</dbReference>
<evidence type="ECO:0000256" key="2">
    <source>
        <dbReference type="ARBA" id="ARBA00022746"/>
    </source>
</evidence>
<dbReference type="FunFam" id="3.40.605.10:FF:000004">
    <property type="entry name" value="Aldehyde dehydrogenase"/>
    <property type="match status" value="1"/>
</dbReference>
<dbReference type="PANTHER" id="PTHR43570:SF11">
    <property type="entry name" value="ALDEHYDE DEHYDROGENASE"/>
    <property type="match status" value="1"/>
</dbReference>
<evidence type="ECO:0000256" key="3">
    <source>
        <dbReference type="ARBA" id="ARBA00023002"/>
    </source>
</evidence>
<evidence type="ECO:0000256" key="5">
    <source>
        <dbReference type="PIRSR" id="PIRSR036492-1"/>
    </source>
</evidence>
<evidence type="ECO:0000256" key="1">
    <source>
        <dbReference type="ARBA" id="ARBA00009986"/>
    </source>
</evidence>
<dbReference type="EMBL" id="LFMI01000787">
    <property type="protein sequence ID" value="OTA07639.1"/>
    <property type="molecule type" value="Genomic_DNA"/>
</dbReference>
<dbReference type="Proteomes" id="UP000219286">
    <property type="component" value="Unassembled WGS sequence"/>
</dbReference>
<dbReference type="PANTHER" id="PTHR43570">
    <property type="entry name" value="ALDEHYDE DEHYDROGENASE"/>
    <property type="match status" value="1"/>
</dbReference>